<evidence type="ECO:0008006" key="3">
    <source>
        <dbReference type="Google" id="ProtNLM"/>
    </source>
</evidence>
<evidence type="ECO:0000313" key="1">
    <source>
        <dbReference type="EMBL" id="SFO07701.1"/>
    </source>
</evidence>
<accession>A0A1I5E9E7</accession>
<dbReference type="Gene3D" id="2.180.10.10">
    <property type="entry name" value="RHS repeat-associated core"/>
    <property type="match status" value="1"/>
</dbReference>
<keyword evidence="2" id="KW-1185">Reference proteome</keyword>
<reference evidence="2" key="1">
    <citation type="submission" date="2016-10" db="EMBL/GenBank/DDBJ databases">
        <authorList>
            <person name="Varghese N."/>
            <person name="Submissions S."/>
        </authorList>
    </citation>
    <scope>NUCLEOTIDE SEQUENCE [LARGE SCALE GENOMIC DNA]</scope>
    <source>
        <strain evidence="2">DS-12</strain>
    </source>
</reference>
<dbReference type="RefSeq" id="WP_091524878.1">
    <property type="nucleotide sequence ID" value="NZ_FOVI01000019.1"/>
</dbReference>
<dbReference type="OrthoDB" id="1337887at2"/>
<dbReference type="EMBL" id="FOVI01000019">
    <property type="protein sequence ID" value="SFO07701.1"/>
    <property type="molecule type" value="Genomic_DNA"/>
</dbReference>
<sequence length="245" mass="27093">MKKIIIPIVLLASAVFVSCKNDDNVAQVKKLPKSITSVSGNLLFTYSASGQLVKVTDKDSETEYTETIFTYDSTGKVTKFVTIYNDPTGTETDSYTITYPTANQARVTGDDNDYVLFNFNEKGQVLNFSNAGLLVAFTYDTKGNIVKIVNGNSTTTASYNNDKGILSGITSPKWVLLLSDFDLYHFGENNPISVTNVSENQGTTYTSSETYSYPIEHIIDGYPTRMSVNYTENGSTENEIYTINY</sequence>
<dbReference type="Proteomes" id="UP000199036">
    <property type="component" value="Unassembled WGS sequence"/>
</dbReference>
<organism evidence="1 2">
    <name type="scientific">Paenimyroides ummariense</name>
    <dbReference type="NCBI Taxonomy" id="913024"/>
    <lineage>
        <taxon>Bacteria</taxon>
        <taxon>Pseudomonadati</taxon>
        <taxon>Bacteroidota</taxon>
        <taxon>Flavobacteriia</taxon>
        <taxon>Flavobacteriales</taxon>
        <taxon>Flavobacteriaceae</taxon>
        <taxon>Paenimyroides</taxon>
    </lineage>
</organism>
<dbReference type="PROSITE" id="PS51257">
    <property type="entry name" value="PROKAR_LIPOPROTEIN"/>
    <property type="match status" value="1"/>
</dbReference>
<gene>
    <name evidence="1" type="ORF">SAMN05421741_11930</name>
</gene>
<protein>
    <recommendedName>
        <fullName evidence="3">YD repeat-containing protein</fullName>
    </recommendedName>
</protein>
<proteinExistence type="predicted"/>
<name>A0A1I5E9E7_9FLAO</name>
<dbReference type="STRING" id="913024.SAMN05421741_11930"/>
<dbReference type="AlphaFoldDB" id="A0A1I5E9E7"/>
<evidence type="ECO:0000313" key="2">
    <source>
        <dbReference type="Proteomes" id="UP000199036"/>
    </source>
</evidence>